<reference evidence="1 2" key="1">
    <citation type="journal article" date="2018" name="Nat. Biotechnol.">
        <title>A standardized bacterial taxonomy based on genome phylogeny substantially revises the tree of life.</title>
        <authorList>
            <person name="Parks D.H."/>
            <person name="Chuvochina M."/>
            <person name="Waite D.W."/>
            <person name="Rinke C."/>
            <person name="Skarshewski A."/>
            <person name="Chaumeil P.A."/>
            <person name="Hugenholtz P."/>
        </authorList>
    </citation>
    <scope>NUCLEOTIDE SEQUENCE [LARGE SCALE GENOMIC DNA]</scope>
    <source>
        <strain evidence="1">UBA11728</strain>
    </source>
</reference>
<dbReference type="Pfam" id="PF12669">
    <property type="entry name" value="FeoB_associated"/>
    <property type="match status" value="1"/>
</dbReference>
<organism evidence="1 2">
    <name type="scientific">Lachnoclostridium phytofermentans</name>
    <dbReference type="NCBI Taxonomy" id="66219"/>
    <lineage>
        <taxon>Bacteria</taxon>
        <taxon>Bacillati</taxon>
        <taxon>Bacillota</taxon>
        <taxon>Clostridia</taxon>
        <taxon>Lachnospirales</taxon>
        <taxon>Lachnospiraceae</taxon>
    </lineage>
</organism>
<dbReference type="Proteomes" id="UP000262969">
    <property type="component" value="Unassembled WGS sequence"/>
</dbReference>
<name>A0A3D2X446_9FIRM</name>
<proteinExistence type="predicted"/>
<evidence type="ECO:0000313" key="1">
    <source>
        <dbReference type="EMBL" id="HCL01684.1"/>
    </source>
</evidence>
<dbReference type="AlphaFoldDB" id="A0A3D2X446"/>
<protein>
    <submittedName>
        <fullName evidence="1">FeoB-associated Cys-rich membrane protein</fullName>
    </submittedName>
</protein>
<evidence type="ECO:0000313" key="2">
    <source>
        <dbReference type="Proteomes" id="UP000262969"/>
    </source>
</evidence>
<sequence>MGTFLVLLAVVAVIVVVCRSIYNDRKKGKVGSCGCDCSKCGGSCH</sequence>
<gene>
    <name evidence="1" type="ORF">DHW61_04595</name>
</gene>
<comment type="caution">
    <text evidence="1">The sequence shown here is derived from an EMBL/GenBank/DDBJ whole genome shotgun (WGS) entry which is preliminary data.</text>
</comment>
<dbReference type="EMBL" id="DPVV01000161">
    <property type="protein sequence ID" value="HCL01684.1"/>
    <property type="molecule type" value="Genomic_DNA"/>
</dbReference>
<accession>A0A3D2X446</accession>